<name>A0A3B0UIM6_9ZZZZ</name>
<gene>
    <name evidence="2" type="ORF">MNBD_BACTEROID07-221</name>
</gene>
<proteinExistence type="predicted"/>
<dbReference type="EMBL" id="UOET01000018">
    <property type="protein sequence ID" value="VAW26272.1"/>
    <property type="molecule type" value="Genomic_DNA"/>
</dbReference>
<feature type="transmembrane region" description="Helical" evidence="1">
    <location>
        <begin position="92"/>
        <end position="110"/>
    </location>
</feature>
<reference evidence="2" key="1">
    <citation type="submission" date="2018-06" db="EMBL/GenBank/DDBJ databases">
        <authorList>
            <person name="Zhirakovskaya E."/>
        </authorList>
    </citation>
    <scope>NUCLEOTIDE SEQUENCE</scope>
</reference>
<organism evidence="2">
    <name type="scientific">hydrothermal vent metagenome</name>
    <dbReference type="NCBI Taxonomy" id="652676"/>
    <lineage>
        <taxon>unclassified sequences</taxon>
        <taxon>metagenomes</taxon>
        <taxon>ecological metagenomes</taxon>
    </lineage>
</organism>
<keyword evidence="1" id="KW-1133">Transmembrane helix</keyword>
<feature type="transmembrane region" description="Helical" evidence="1">
    <location>
        <begin position="14"/>
        <end position="31"/>
    </location>
</feature>
<protein>
    <submittedName>
        <fullName evidence="2">Uncharacterized protein</fullName>
    </submittedName>
</protein>
<feature type="transmembrane region" description="Helical" evidence="1">
    <location>
        <begin position="116"/>
        <end position="132"/>
    </location>
</feature>
<keyword evidence="1" id="KW-0472">Membrane</keyword>
<keyword evidence="1" id="KW-0812">Transmembrane</keyword>
<sequence length="154" mass="17781">MDPIKTSKILKKTYFRQLLSSVILVGVAYLLKYHFKLSNSTQLPTKTVSMIVIALAGIFGIALPVFYRSYFVYKVRDQKQIRPDAFIRFERVLLSTALLTPYFLVVSLLINMSEAANLLIALFALYAAYYYYPSGKKVRFEMKIFRIKPDNKEA</sequence>
<feature type="transmembrane region" description="Helical" evidence="1">
    <location>
        <begin position="51"/>
        <end position="71"/>
    </location>
</feature>
<accession>A0A3B0UIM6</accession>
<evidence type="ECO:0000256" key="1">
    <source>
        <dbReference type="SAM" id="Phobius"/>
    </source>
</evidence>
<evidence type="ECO:0000313" key="2">
    <source>
        <dbReference type="EMBL" id="VAW26272.1"/>
    </source>
</evidence>
<dbReference type="AlphaFoldDB" id="A0A3B0UIM6"/>